<protein>
    <submittedName>
        <fullName evidence="3">Uncharacterized protein</fullName>
    </submittedName>
</protein>
<name>A0AAN7ZNH0_9PEZI</name>
<reference evidence="3" key="1">
    <citation type="submission" date="2023-08" db="EMBL/GenBank/DDBJ databases">
        <title>Black Yeasts Isolated from many extreme environments.</title>
        <authorList>
            <person name="Coleine C."/>
            <person name="Stajich J.E."/>
            <person name="Selbmann L."/>
        </authorList>
    </citation>
    <scope>NUCLEOTIDE SEQUENCE</scope>
    <source>
        <strain evidence="3">CCFEE 5810</strain>
    </source>
</reference>
<sequence length="501" mass="55740">MTTSISRHGMLSEGTNNHRIHSALIKIGETGHVPVPAEAIAVDEDELQAASERFKAAQQRFHEEMQRFESAEQCFYQSVRPPKQPAESLVEANSDFDRAKAYIHPYQIKSNLIDKDERDPHLKDVLAAYGTCMKDANIAKTGVPREWLMLAENRISSAPCFVKSPDGHWYELACPICRGNASSENKEHQLRILGVEGLIPHLGQAHGVHRDKMVQLKVSTLIERLSVSRVAPQQVYWLRTGIAEVKDYVEIREVSGYEAATSMVAAKLFPASAVLTPTERSLAEYVDKSRKVDAMESLVYLRGSKNMCVIKYPCVVRHPHGTWFLLGCPICYGNCHPASDTGEKIFLKGTKGFRVHLIQEHGEVNENPGVAEVIERCRVRELTIREVAQLSGDSKHDIVIERMCVKRSTAAPADALTPTASTKRKASAEHVDHDDVDGDHKDYENSTEELQAKKQKPLESSADLQDTVYAEDVEEPTASALTVKTTEAGAMRIPIRGRPMA</sequence>
<evidence type="ECO:0000256" key="2">
    <source>
        <dbReference type="SAM" id="MobiDB-lite"/>
    </source>
</evidence>
<comment type="caution">
    <text evidence="3">The sequence shown here is derived from an EMBL/GenBank/DDBJ whole genome shotgun (WGS) entry which is preliminary data.</text>
</comment>
<evidence type="ECO:0000313" key="3">
    <source>
        <dbReference type="EMBL" id="KAK5699725.1"/>
    </source>
</evidence>
<dbReference type="AlphaFoldDB" id="A0AAN7ZNH0"/>
<organism evidence="3 4">
    <name type="scientific">Elasticomyces elasticus</name>
    <dbReference type="NCBI Taxonomy" id="574655"/>
    <lineage>
        <taxon>Eukaryota</taxon>
        <taxon>Fungi</taxon>
        <taxon>Dikarya</taxon>
        <taxon>Ascomycota</taxon>
        <taxon>Pezizomycotina</taxon>
        <taxon>Dothideomycetes</taxon>
        <taxon>Dothideomycetidae</taxon>
        <taxon>Mycosphaerellales</taxon>
        <taxon>Teratosphaeriaceae</taxon>
        <taxon>Elasticomyces</taxon>
    </lineage>
</organism>
<keyword evidence="1" id="KW-0175">Coiled coil</keyword>
<feature type="compositionally biased region" description="Basic and acidic residues" evidence="2">
    <location>
        <begin position="426"/>
        <end position="444"/>
    </location>
</feature>
<dbReference type="EMBL" id="JAVRQU010000008">
    <property type="protein sequence ID" value="KAK5699725.1"/>
    <property type="molecule type" value="Genomic_DNA"/>
</dbReference>
<evidence type="ECO:0000256" key="1">
    <source>
        <dbReference type="SAM" id="Coils"/>
    </source>
</evidence>
<feature type="coiled-coil region" evidence="1">
    <location>
        <begin position="40"/>
        <end position="67"/>
    </location>
</feature>
<evidence type="ECO:0000313" key="4">
    <source>
        <dbReference type="Proteomes" id="UP001310594"/>
    </source>
</evidence>
<proteinExistence type="predicted"/>
<gene>
    <name evidence="3" type="ORF">LTR97_005856</name>
</gene>
<feature type="region of interest" description="Disordered" evidence="2">
    <location>
        <begin position="412"/>
        <end position="445"/>
    </location>
</feature>
<accession>A0AAN7ZNH0</accession>
<feature type="compositionally biased region" description="Low complexity" evidence="2">
    <location>
        <begin position="412"/>
        <end position="421"/>
    </location>
</feature>
<dbReference type="Proteomes" id="UP001310594">
    <property type="component" value="Unassembled WGS sequence"/>
</dbReference>